<accession>A9WFF8</accession>
<dbReference type="InterPro" id="IPR036890">
    <property type="entry name" value="HATPase_C_sf"/>
</dbReference>
<dbReference type="InterPro" id="IPR029016">
    <property type="entry name" value="GAF-like_dom_sf"/>
</dbReference>
<dbReference type="InterPro" id="IPR011712">
    <property type="entry name" value="Sig_transdc_His_kin_sub3_dim/P"/>
</dbReference>
<evidence type="ECO:0000313" key="6">
    <source>
        <dbReference type="EMBL" id="ABY33896.1"/>
    </source>
</evidence>
<dbReference type="Gene3D" id="3.30.565.10">
    <property type="entry name" value="Histidine kinase-like ATPase, C-terminal domain"/>
    <property type="match status" value="1"/>
</dbReference>
<evidence type="ECO:0000256" key="1">
    <source>
        <dbReference type="ARBA" id="ARBA00022679"/>
    </source>
</evidence>
<dbReference type="Pfam" id="PF07730">
    <property type="entry name" value="HisKA_3"/>
    <property type="match status" value="1"/>
</dbReference>
<dbReference type="GO" id="GO:0046983">
    <property type="term" value="F:protein dimerization activity"/>
    <property type="evidence" value="ECO:0007669"/>
    <property type="project" value="InterPro"/>
</dbReference>
<evidence type="ECO:0000256" key="4">
    <source>
        <dbReference type="SAM" id="Phobius"/>
    </source>
</evidence>
<gene>
    <name evidence="6" type="ordered locus">Caur_0656</name>
</gene>
<dbReference type="GO" id="GO:0000155">
    <property type="term" value="F:phosphorelay sensor kinase activity"/>
    <property type="evidence" value="ECO:0007669"/>
    <property type="project" value="InterPro"/>
</dbReference>
<dbReference type="SUPFAM" id="SSF55781">
    <property type="entry name" value="GAF domain-like"/>
    <property type="match status" value="1"/>
</dbReference>
<keyword evidence="4" id="KW-0812">Transmembrane</keyword>
<dbReference type="HOGENOM" id="CLU_586230_0_0_0"/>
<keyword evidence="7" id="KW-1185">Reference proteome</keyword>
<dbReference type="Gene3D" id="3.30.450.40">
    <property type="match status" value="1"/>
</dbReference>
<dbReference type="Gene3D" id="1.20.5.1930">
    <property type="match status" value="1"/>
</dbReference>
<reference evidence="7" key="1">
    <citation type="journal article" date="2011" name="BMC Genomics">
        <title>Complete genome sequence of the filamentous anoxygenic phototrophic bacterium Chloroflexus aurantiacus.</title>
        <authorList>
            <person name="Tang K.H."/>
            <person name="Barry K."/>
            <person name="Chertkov O."/>
            <person name="Dalin E."/>
            <person name="Han C.S."/>
            <person name="Hauser L.J."/>
            <person name="Honchak B.M."/>
            <person name="Karbach L.E."/>
            <person name="Land M.L."/>
            <person name="Lapidus A."/>
            <person name="Larimer F.W."/>
            <person name="Mikhailova N."/>
            <person name="Pitluck S."/>
            <person name="Pierson B.K."/>
            <person name="Blankenship R.E."/>
        </authorList>
    </citation>
    <scope>NUCLEOTIDE SEQUENCE [LARGE SCALE GENOMIC DNA]</scope>
    <source>
        <strain evidence="7">ATCC 29366 / DSM 635 / J-10-fl</strain>
    </source>
</reference>
<dbReference type="EnsemblBacteria" id="ABY33896">
    <property type="protein sequence ID" value="ABY33896"/>
    <property type="gene ID" value="Caur_0656"/>
</dbReference>
<dbReference type="PANTHER" id="PTHR24421">
    <property type="entry name" value="NITRATE/NITRITE SENSOR PROTEIN NARX-RELATED"/>
    <property type="match status" value="1"/>
</dbReference>
<dbReference type="Pfam" id="PF02518">
    <property type="entry name" value="HATPase_c"/>
    <property type="match status" value="1"/>
</dbReference>
<dbReference type="EMBL" id="CP000909">
    <property type="protein sequence ID" value="ABY33896.1"/>
    <property type="molecule type" value="Genomic_DNA"/>
</dbReference>
<keyword evidence="4" id="KW-0472">Membrane</keyword>
<evidence type="ECO:0000256" key="3">
    <source>
        <dbReference type="ARBA" id="ARBA00023012"/>
    </source>
</evidence>
<dbReference type="Proteomes" id="UP000002008">
    <property type="component" value="Chromosome"/>
</dbReference>
<evidence type="ECO:0000313" key="7">
    <source>
        <dbReference type="Proteomes" id="UP000002008"/>
    </source>
</evidence>
<feature type="transmembrane region" description="Helical" evidence="4">
    <location>
        <begin position="53"/>
        <end position="71"/>
    </location>
</feature>
<keyword evidence="4" id="KW-1133">Transmembrane helix</keyword>
<dbReference type="GO" id="GO:0005886">
    <property type="term" value="C:plasma membrane"/>
    <property type="evidence" value="ECO:0000318"/>
    <property type="project" value="GO_Central"/>
</dbReference>
<dbReference type="STRING" id="324602.Caur_0656"/>
<dbReference type="SUPFAM" id="SSF55874">
    <property type="entry name" value="ATPase domain of HSP90 chaperone/DNA topoisomerase II/histidine kinase"/>
    <property type="match status" value="1"/>
</dbReference>
<proteinExistence type="predicted"/>
<dbReference type="InterPro" id="IPR050482">
    <property type="entry name" value="Sensor_HK_TwoCompSys"/>
</dbReference>
<dbReference type="InterPro" id="IPR003594">
    <property type="entry name" value="HATPase_dom"/>
</dbReference>
<keyword evidence="2 6" id="KW-0418">Kinase</keyword>
<dbReference type="eggNOG" id="COG4585">
    <property type="taxonomic scope" value="Bacteria"/>
</dbReference>
<keyword evidence="1" id="KW-0808">Transferase</keyword>
<evidence type="ECO:0000256" key="2">
    <source>
        <dbReference type="ARBA" id="ARBA00022777"/>
    </source>
</evidence>
<protein>
    <submittedName>
        <fullName evidence="6">Histidine kinase dimerisation and phosphoacceptor region</fullName>
    </submittedName>
</protein>
<feature type="transmembrane region" description="Helical" evidence="4">
    <location>
        <begin position="12"/>
        <end position="33"/>
    </location>
</feature>
<organism evidence="6 7">
    <name type="scientific">Chloroflexus aurantiacus (strain ATCC 29366 / DSM 635 / J-10-fl)</name>
    <dbReference type="NCBI Taxonomy" id="324602"/>
    <lineage>
        <taxon>Bacteria</taxon>
        <taxon>Bacillati</taxon>
        <taxon>Chloroflexota</taxon>
        <taxon>Chloroflexia</taxon>
        <taxon>Chloroflexales</taxon>
        <taxon>Chloroflexineae</taxon>
        <taxon>Chloroflexaceae</taxon>
        <taxon>Chloroflexus</taxon>
    </lineage>
</organism>
<name>A9WFF8_CHLAA</name>
<dbReference type="SMART" id="SM00387">
    <property type="entry name" value="HATPase_c"/>
    <property type="match status" value="1"/>
</dbReference>
<sequence>MKTPPSDTIELLVRLRWPFAAVVGLLFALTRLVEGLYFDAAMETPAGRALDPIVWGLLAFAAIWGVLSWAIHQERLRISNEARMLAALRESNERLELLYEINQRVASSATLDEVLDYAITLPARLVNAGAATIVLMDEQGQPYTARVTGIDAGELERARTAFLLRLMTSPPDQPVVLSPHLGCNWAACLVLPLVEHDAHPIGWIEAFLKEGPATLRETRQPVLQPLLATVAGELTEAVVNSRRRDRAIASIAAVERAISAERTRIARDLHDGVAQSLAFMRMRIDLWEDWLTQEPERLREEFATFKANLRRQIEELRRAIFALRPIEIGQLGFAGALRRFINEFAEQQDWDVSIDFAELPPDLPPVLELAAFRFVQEALNNVAKHAQARRVWIKLGVRDQGLIIHVRDDGVGFNPGEEPPAGHLGLRQMRERATALDGQCMIMSRPGDGTEVRVWLPLRYSVTTVN</sequence>
<dbReference type="RefSeq" id="WP_012256552.1">
    <property type="nucleotide sequence ID" value="NC_010175.1"/>
</dbReference>
<dbReference type="KEGG" id="cau:Caur_0656"/>
<dbReference type="CDD" id="cd16917">
    <property type="entry name" value="HATPase_UhpB-NarQ-NarX-like"/>
    <property type="match status" value="1"/>
</dbReference>
<dbReference type="InParanoid" id="A9WFF8"/>
<feature type="domain" description="Histidine kinase/HSP90-like ATPase" evidence="5">
    <location>
        <begin position="366"/>
        <end position="460"/>
    </location>
</feature>
<dbReference type="PANTHER" id="PTHR24421:SF57">
    <property type="entry name" value="HISTIDINE KINASE DIMERISATION AND PHOSPHOACCEPTOR REGION"/>
    <property type="match status" value="1"/>
</dbReference>
<dbReference type="AlphaFoldDB" id="A9WFF8"/>
<evidence type="ECO:0000259" key="5">
    <source>
        <dbReference type="SMART" id="SM00387"/>
    </source>
</evidence>
<dbReference type="PATRIC" id="fig|324602.8.peg.750"/>
<keyword evidence="3" id="KW-0902">Two-component regulatory system</keyword>
<dbReference type="GO" id="GO:0004672">
    <property type="term" value="F:protein kinase activity"/>
    <property type="evidence" value="ECO:0000318"/>
    <property type="project" value="GO_Central"/>
</dbReference>